<comment type="caution">
    <text evidence="1">The sequence shown here is derived from an EMBL/GenBank/DDBJ whole genome shotgun (WGS) entry which is preliminary data.</text>
</comment>
<name>A0A4Z2EI10_9TELE</name>
<gene>
    <name evidence="1" type="ORF">EYF80_061641</name>
</gene>
<protein>
    <submittedName>
        <fullName evidence="1">Uncharacterized protein</fullName>
    </submittedName>
</protein>
<proteinExistence type="predicted"/>
<reference evidence="1 2" key="1">
    <citation type="submission" date="2019-03" db="EMBL/GenBank/DDBJ databases">
        <title>First draft genome of Liparis tanakae, snailfish: a comprehensive survey of snailfish specific genes.</title>
        <authorList>
            <person name="Kim W."/>
            <person name="Song I."/>
            <person name="Jeong J.-H."/>
            <person name="Kim D."/>
            <person name="Kim S."/>
            <person name="Ryu S."/>
            <person name="Song J.Y."/>
            <person name="Lee S.K."/>
        </authorList>
    </citation>
    <scope>NUCLEOTIDE SEQUENCE [LARGE SCALE GENOMIC DNA]</scope>
    <source>
        <tissue evidence="1">Muscle</tissue>
    </source>
</reference>
<evidence type="ECO:0000313" key="2">
    <source>
        <dbReference type="Proteomes" id="UP000314294"/>
    </source>
</evidence>
<accession>A0A4Z2EI10</accession>
<sequence length="129" mass="14189">MASPEAWATTPSSSIFCSGNRAAGLMLNSYLHDVYGHPLCGHALHIVHQPMNDLRANEAVEWEAFLLGQQLDARPDRGPSSSPKLLLVVWSANESASARCGWMLYRDTATPLHRDTATPLHRYTATGFQ</sequence>
<evidence type="ECO:0000313" key="1">
    <source>
        <dbReference type="EMBL" id="TNN28210.1"/>
    </source>
</evidence>
<dbReference type="AlphaFoldDB" id="A0A4Z2EI10"/>
<dbReference type="EMBL" id="SRLO01007159">
    <property type="protein sequence ID" value="TNN28210.1"/>
    <property type="molecule type" value="Genomic_DNA"/>
</dbReference>
<organism evidence="1 2">
    <name type="scientific">Liparis tanakae</name>
    <name type="common">Tanaka's snailfish</name>
    <dbReference type="NCBI Taxonomy" id="230148"/>
    <lineage>
        <taxon>Eukaryota</taxon>
        <taxon>Metazoa</taxon>
        <taxon>Chordata</taxon>
        <taxon>Craniata</taxon>
        <taxon>Vertebrata</taxon>
        <taxon>Euteleostomi</taxon>
        <taxon>Actinopterygii</taxon>
        <taxon>Neopterygii</taxon>
        <taxon>Teleostei</taxon>
        <taxon>Neoteleostei</taxon>
        <taxon>Acanthomorphata</taxon>
        <taxon>Eupercaria</taxon>
        <taxon>Perciformes</taxon>
        <taxon>Cottioidei</taxon>
        <taxon>Cottales</taxon>
        <taxon>Liparidae</taxon>
        <taxon>Liparis</taxon>
    </lineage>
</organism>
<dbReference type="Proteomes" id="UP000314294">
    <property type="component" value="Unassembled WGS sequence"/>
</dbReference>
<keyword evidence="2" id="KW-1185">Reference proteome</keyword>
<dbReference type="OrthoDB" id="10071572at2759"/>